<protein>
    <submittedName>
        <fullName evidence="2">Uncharacterized protein</fullName>
    </submittedName>
</protein>
<feature type="region of interest" description="Disordered" evidence="1">
    <location>
        <begin position="1"/>
        <end position="24"/>
    </location>
</feature>
<feature type="compositionally biased region" description="Basic and acidic residues" evidence="1">
    <location>
        <begin position="9"/>
        <end position="24"/>
    </location>
</feature>
<gene>
    <name evidence="2" type="ORF">Maq22A_3p50100</name>
</gene>
<geneLocation type="plasmid" evidence="3">
    <name>pMaq22A_3p DNA</name>
</geneLocation>
<evidence type="ECO:0000256" key="1">
    <source>
        <dbReference type="SAM" id="MobiDB-lite"/>
    </source>
</evidence>
<name>A0A0C6FXK2_9HYPH</name>
<keyword evidence="2" id="KW-0614">Plasmid</keyword>
<evidence type="ECO:0000313" key="3">
    <source>
        <dbReference type="Proteomes" id="UP000061432"/>
    </source>
</evidence>
<organism evidence="2 3">
    <name type="scientific">Methylobacterium aquaticum</name>
    <dbReference type="NCBI Taxonomy" id="270351"/>
    <lineage>
        <taxon>Bacteria</taxon>
        <taxon>Pseudomonadati</taxon>
        <taxon>Pseudomonadota</taxon>
        <taxon>Alphaproteobacteria</taxon>
        <taxon>Hyphomicrobiales</taxon>
        <taxon>Methylobacteriaceae</taxon>
        <taxon>Methylobacterium</taxon>
    </lineage>
</organism>
<dbReference type="Proteomes" id="UP000061432">
    <property type="component" value="Plasmid pMaq22A_3p"/>
</dbReference>
<accession>A0A0C6FXK2</accession>
<proteinExistence type="predicted"/>
<reference evidence="2 3" key="1">
    <citation type="journal article" date="2015" name="Genome Announc.">
        <title>Complete Genome Sequence of Methylobacterium aquaticum Strain 22A, Isolated from Racomitrium japonicum Moss.</title>
        <authorList>
            <person name="Tani A."/>
            <person name="Ogura Y."/>
            <person name="Hayashi T."/>
            <person name="Kimbara K."/>
        </authorList>
    </citation>
    <scope>NUCLEOTIDE SEQUENCE [LARGE SCALE GENOMIC DNA]</scope>
    <source>
        <strain evidence="2 3">MA-22A</strain>
        <plasmid evidence="3">Plasmid pMaq22A_3p DNA</plasmid>
    </source>
</reference>
<dbReference type="EMBL" id="AP014707">
    <property type="protein sequence ID" value="BAQ50274.1"/>
    <property type="molecule type" value="Genomic_DNA"/>
</dbReference>
<evidence type="ECO:0000313" key="2">
    <source>
        <dbReference type="EMBL" id="BAQ50274.1"/>
    </source>
</evidence>
<dbReference type="KEGG" id="maqu:Maq22A_3p50100"/>
<dbReference type="AlphaFoldDB" id="A0A0C6FXK2"/>
<sequence>MSQRSPGGRQRELPHVPTRDREPDRALLGCGELGPFVKDRPNVPSWGQMHPDLQDILVRMDEEEVANLKDALAILTRLEKVEIARVKAILKLVGVLVGIWRVIKWSVASFLGGLAAVSLAGDQLLKIWGWVSKIISSAIRLPG</sequence>
<dbReference type="PATRIC" id="fig|270351.10.peg.7462"/>
<reference evidence="3" key="2">
    <citation type="submission" date="2015-01" db="EMBL/GenBank/DDBJ databases">
        <title>Complete genome sequence of Methylobacterium aquaticum strain 22A.</title>
        <authorList>
            <person name="Tani A."/>
            <person name="Ogura Y."/>
            <person name="Hayashi T."/>
        </authorList>
    </citation>
    <scope>NUCLEOTIDE SEQUENCE [LARGE SCALE GENOMIC DNA]</scope>
    <source>
        <strain evidence="3">MA-22A</strain>
        <plasmid evidence="3">Plasmid pMaq22A_3p DNA</plasmid>
    </source>
</reference>